<reference evidence="4" key="1">
    <citation type="journal article" date="2020" name="mSystems">
        <title>Genome- and Community-Level Interaction Insights into Carbon Utilization and Element Cycling Functions of Hydrothermarchaeota in Hydrothermal Sediment.</title>
        <authorList>
            <person name="Zhou Z."/>
            <person name="Liu Y."/>
            <person name="Xu W."/>
            <person name="Pan J."/>
            <person name="Luo Z.H."/>
            <person name="Li M."/>
        </authorList>
    </citation>
    <scope>NUCLEOTIDE SEQUENCE [LARGE SCALE GENOMIC DNA]</scope>
    <source>
        <strain evidence="4">SpSt-747</strain>
    </source>
</reference>
<sequence length="80" mass="8587">MNIAVFGMGCPKCKATEQNVREACKALGIDAEVTHVADPREFARAGVRMTPAVVVDGTVLFSGKVPTVEELKEALQKLRS</sequence>
<dbReference type="EMBL" id="DTFV01000134">
    <property type="protein sequence ID" value="HGI31513.1"/>
    <property type="molecule type" value="Genomic_DNA"/>
</dbReference>
<dbReference type="InterPro" id="IPR036249">
    <property type="entry name" value="Thioredoxin-like_sf"/>
</dbReference>
<dbReference type="Gene3D" id="3.40.30.10">
    <property type="entry name" value="Glutaredoxin"/>
    <property type="match status" value="1"/>
</dbReference>
<dbReference type="Pfam" id="PF13192">
    <property type="entry name" value="Thioredoxin_3"/>
    <property type="match status" value="1"/>
</dbReference>
<feature type="domain" description="Thioredoxin-like fold" evidence="3">
    <location>
        <begin position="1"/>
        <end position="75"/>
    </location>
</feature>
<evidence type="ECO:0000256" key="2">
    <source>
        <dbReference type="PIRSR" id="PIRSR037031-51"/>
    </source>
</evidence>
<keyword evidence="2" id="KW-0676">Redox-active center</keyword>
<dbReference type="PANTHER" id="PTHR36450:SF1">
    <property type="entry name" value="THIOREDOXIN"/>
    <property type="match status" value="1"/>
</dbReference>
<accession>A0A7V4DEJ2</accession>
<evidence type="ECO:0000313" key="4">
    <source>
        <dbReference type="EMBL" id="HGI31513.1"/>
    </source>
</evidence>
<name>A0A7V4DEJ2_9BACT</name>
<dbReference type="InterPro" id="IPR012336">
    <property type="entry name" value="Thioredoxin-like_fold"/>
</dbReference>
<evidence type="ECO:0000259" key="3">
    <source>
        <dbReference type="Pfam" id="PF13192"/>
    </source>
</evidence>
<keyword evidence="2" id="KW-1015">Disulfide bond</keyword>
<dbReference type="NCBIfam" id="TIGR00412">
    <property type="entry name" value="redox_disulf_2"/>
    <property type="match status" value="1"/>
</dbReference>
<feature type="active site" description="Nucleophile" evidence="1">
    <location>
        <position position="10"/>
    </location>
</feature>
<feature type="disulfide bond" description="Redox-active" evidence="2">
    <location>
        <begin position="10"/>
        <end position="13"/>
    </location>
</feature>
<dbReference type="InterPro" id="IPR005243">
    <property type="entry name" value="THIRX-like_proc"/>
</dbReference>
<dbReference type="PIRSF" id="PIRSF037031">
    <property type="entry name" value="Redox_disulphide_2"/>
    <property type="match status" value="1"/>
</dbReference>
<gene>
    <name evidence="4" type="ORF">ENV30_09470</name>
</gene>
<dbReference type="AlphaFoldDB" id="A0A7V4DEJ2"/>
<organism evidence="4">
    <name type="scientific">Candidatus Caldatribacterium californiense</name>
    <dbReference type="NCBI Taxonomy" id="1454726"/>
    <lineage>
        <taxon>Bacteria</taxon>
        <taxon>Pseudomonadati</taxon>
        <taxon>Atribacterota</taxon>
        <taxon>Atribacteria</taxon>
        <taxon>Atribacterales</taxon>
        <taxon>Candidatus Caldatribacteriaceae</taxon>
        <taxon>Candidatus Caldatribacterium</taxon>
    </lineage>
</organism>
<dbReference type="SUPFAM" id="SSF52833">
    <property type="entry name" value="Thioredoxin-like"/>
    <property type="match status" value="1"/>
</dbReference>
<feature type="active site" description="Nucleophile" evidence="1">
    <location>
        <position position="13"/>
    </location>
</feature>
<proteinExistence type="predicted"/>
<dbReference type="PANTHER" id="PTHR36450">
    <property type="entry name" value="THIOREDOXIN"/>
    <property type="match status" value="1"/>
</dbReference>
<evidence type="ECO:0000256" key="1">
    <source>
        <dbReference type="PIRSR" id="PIRSR037031-50"/>
    </source>
</evidence>
<comment type="caution">
    <text evidence="4">The sequence shown here is derived from an EMBL/GenBank/DDBJ whole genome shotgun (WGS) entry which is preliminary data.</text>
</comment>
<protein>
    <submittedName>
        <fullName evidence="4">Thioredoxin family protein</fullName>
    </submittedName>
</protein>